<dbReference type="SMR" id="A2G7G7"/>
<dbReference type="VEuPathDB" id="TrichDB:TVAGG3_0920440"/>
<dbReference type="InParanoid" id="A2G7G7"/>
<name>A2G7G7_TRIV3</name>
<reference evidence="4" key="2">
    <citation type="journal article" date="2007" name="Science">
        <title>Draft genome sequence of the sexually transmitted pathogen Trichomonas vaginalis.</title>
        <authorList>
            <person name="Carlton J.M."/>
            <person name="Hirt R.P."/>
            <person name="Silva J.C."/>
            <person name="Delcher A.L."/>
            <person name="Schatz M."/>
            <person name="Zhao Q."/>
            <person name="Wortman J.R."/>
            <person name="Bidwell S.L."/>
            <person name="Alsmark U.C.M."/>
            <person name="Besteiro S."/>
            <person name="Sicheritz-Ponten T."/>
            <person name="Noel C.J."/>
            <person name="Dacks J.B."/>
            <person name="Foster P.G."/>
            <person name="Simillion C."/>
            <person name="Van de Peer Y."/>
            <person name="Miranda-Saavedra D."/>
            <person name="Barton G.J."/>
            <person name="Westrop G.D."/>
            <person name="Mueller S."/>
            <person name="Dessi D."/>
            <person name="Fiori P.L."/>
            <person name="Ren Q."/>
            <person name="Paulsen I."/>
            <person name="Zhang H."/>
            <person name="Bastida-Corcuera F.D."/>
            <person name="Simoes-Barbosa A."/>
            <person name="Brown M.T."/>
            <person name="Hayes R.D."/>
            <person name="Mukherjee M."/>
            <person name="Okumura C.Y."/>
            <person name="Schneider R."/>
            <person name="Smith A.J."/>
            <person name="Vanacova S."/>
            <person name="Villalvazo M."/>
            <person name="Haas B.J."/>
            <person name="Pertea M."/>
            <person name="Feldblyum T.V."/>
            <person name="Utterback T.R."/>
            <person name="Shu C.L."/>
            <person name="Osoegawa K."/>
            <person name="de Jong P.J."/>
            <person name="Hrdy I."/>
            <person name="Horvathova L."/>
            <person name="Zubacova Z."/>
            <person name="Dolezal P."/>
            <person name="Malik S.B."/>
            <person name="Logsdon J.M. Jr."/>
            <person name="Henze K."/>
            <person name="Gupta A."/>
            <person name="Wang C.C."/>
            <person name="Dunne R.L."/>
            <person name="Upcroft J.A."/>
            <person name="Upcroft P."/>
            <person name="White O."/>
            <person name="Salzberg S.L."/>
            <person name="Tang P."/>
            <person name="Chiu C.-H."/>
            <person name="Lee Y.-S."/>
            <person name="Embley T.M."/>
            <person name="Coombs G.H."/>
            <person name="Mottram J.C."/>
            <person name="Tachezy J."/>
            <person name="Fraser-Liggett C.M."/>
            <person name="Johnson P.J."/>
        </authorList>
    </citation>
    <scope>NUCLEOTIDE SEQUENCE [LARGE SCALE GENOMIC DNA]</scope>
    <source>
        <strain evidence="4">G3</strain>
    </source>
</reference>
<dbReference type="KEGG" id="tva:4744549"/>
<gene>
    <name evidence="4" type="ORF">TVAG_099170</name>
</gene>
<dbReference type="OrthoDB" id="2556122at2759"/>
<sequence>MLKINVILPGDKHLQFNLQPQNTTKDLISMIKNDSNVQIPRNKILTLIYRGRILTGNEILSSFDSMTEFTIQGFYRNDPNSPNNNNEEIIINDLRGFDRLRRMNYTPEQIQEIRNSFHSTHQPEDGSQQSMIDLEEEWFPVLFNQRDIGSMIRANLPNLQNFAVPAQPNQATEADAAHEHPQNEQANNDHTENNNAHNSPLINNNDDDRNQTDNGIDFPGQDFLYGLIFGLFFGIPSVMLVYIDVRAYSFVAGIIIGTIINALLTTY</sequence>
<dbReference type="GO" id="GO:0044695">
    <property type="term" value="C:Dsc E3 ubiquitin ligase complex"/>
    <property type="evidence" value="ECO:0007669"/>
    <property type="project" value="InterPro"/>
</dbReference>
<keyword evidence="2" id="KW-1133">Transmembrane helix</keyword>
<dbReference type="VEuPathDB" id="TrichDB:TVAG_099170"/>
<feature type="region of interest" description="Disordered" evidence="1">
    <location>
        <begin position="168"/>
        <end position="214"/>
    </location>
</feature>
<proteinExistence type="predicted"/>
<evidence type="ECO:0000313" key="5">
    <source>
        <dbReference type="Proteomes" id="UP000001542"/>
    </source>
</evidence>
<reference evidence="4" key="1">
    <citation type="submission" date="2006-10" db="EMBL/GenBank/DDBJ databases">
        <authorList>
            <person name="Amadeo P."/>
            <person name="Zhao Q."/>
            <person name="Wortman J."/>
            <person name="Fraser-Liggett C."/>
            <person name="Carlton J."/>
        </authorList>
    </citation>
    <scope>NUCLEOTIDE SEQUENCE</scope>
    <source>
        <strain evidence="4">G3</strain>
    </source>
</reference>
<feature type="domain" description="DSC E3 ubiquitin ligase complex subunit 3 C-terminal" evidence="3">
    <location>
        <begin position="95"/>
        <end position="264"/>
    </location>
</feature>
<dbReference type="EMBL" id="DS114549">
    <property type="protein sequence ID" value="EAX86901.1"/>
    <property type="molecule type" value="Genomic_DNA"/>
</dbReference>
<dbReference type="SUPFAM" id="SSF54236">
    <property type="entry name" value="Ubiquitin-like"/>
    <property type="match status" value="1"/>
</dbReference>
<protein>
    <recommendedName>
        <fullName evidence="3">DSC E3 ubiquitin ligase complex subunit 3 C-terminal domain-containing protein</fullName>
    </recommendedName>
</protein>
<organism evidence="4 5">
    <name type="scientific">Trichomonas vaginalis (strain ATCC PRA-98 / G3)</name>
    <dbReference type="NCBI Taxonomy" id="412133"/>
    <lineage>
        <taxon>Eukaryota</taxon>
        <taxon>Metamonada</taxon>
        <taxon>Parabasalia</taxon>
        <taxon>Trichomonadida</taxon>
        <taxon>Trichomonadidae</taxon>
        <taxon>Trichomonas</taxon>
    </lineage>
</organism>
<keyword evidence="2" id="KW-0472">Membrane</keyword>
<accession>A2G7G7</accession>
<feature type="transmembrane region" description="Helical" evidence="2">
    <location>
        <begin position="247"/>
        <end position="264"/>
    </location>
</feature>
<dbReference type="InterPro" id="IPR045226">
    <property type="entry name" value="Dsc3"/>
</dbReference>
<dbReference type="InterPro" id="IPR029071">
    <property type="entry name" value="Ubiquitin-like_domsf"/>
</dbReference>
<dbReference type="PANTHER" id="PTHR28049:SF1">
    <property type="entry name" value="DSC E3 UBIQUITIN LIGASE COMPLEX SUBUNIT 3"/>
    <property type="match status" value="1"/>
</dbReference>
<dbReference type="Gene3D" id="3.10.20.90">
    <property type="entry name" value="Phosphatidylinositol 3-kinase Catalytic Subunit, Chain A, domain 1"/>
    <property type="match status" value="1"/>
</dbReference>
<dbReference type="Proteomes" id="UP000001542">
    <property type="component" value="Unassembled WGS sequence"/>
</dbReference>
<dbReference type="InterPro" id="IPR025390">
    <property type="entry name" value="Dsc3_C"/>
</dbReference>
<dbReference type="Pfam" id="PF13373">
    <property type="entry name" value="Dsc3_C"/>
    <property type="match status" value="1"/>
</dbReference>
<dbReference type="RefSeq" id="XP_001299831.1">
    <property type="nucleotide sequence ID" value="XM_001299830.1"/>
</dbReference>
<feature type="compositionally biased region" description="Basic and acidic residues" evidence="1">
    <location>
        <begin position="175"/>
        <end position="192"/>
    </location>
</feature>
<evidence type="ECO:0000259" key="3">
    <source>
        <dbReference type="Pfam" id="PF13373"/>
    </source>
</evidence>
<feature type="transmembrane region" description="Helical" evidence="2">
    <location>
        <begin position="223"/>
        <end position="242"/>
    </location>
</feature>
<evidence type="ECO:0000313" key="4">
    <source>
        <dbReference type="EMBL" id="EAX86901.1"/>
    </source>
</evidence>
<dbReference type="PANTHER" id="PTHR28049">
    <property type="entry name" value="TRANSMEMBRANE PROTEIN YOR223W"/>
    <property type="match status" value="1"/>
</dbReference>
<evidence type="ECO:0000256" key="2">
    <source>
        <dbReference type="SAM" id="Phobius"/>
    </source>
</evidence>
<dbReference type="AlphaFoldDB" id="A2G7G7"/>
<keyword evidence="5" id="KW-1185">Reference proteome</keyword>
<evidence type="ECO:0000256" key="1">
    <source>
        <dbReference type="SAM" id="MobiDB-lite"/>
    </source>
</evidence>
<keyword evidence="2" id="KW-0812">Transmembrane</keyword>